<keyword evidence="1" id="KW-0472">Membrane</keyword>
<accession>A0A1J7C511</accession>
<feature type="transmembrane region" description="Helical" evidence="1">
    <location>
        <begin position="71"/>
        <end position="89"/>
    </location>
</feature>
<reference evidence="2 3" key="1">
    <citation type="submission" date="2016-10" db="EMBL/GenBank/DDBJ databases">
        <title>Genome sequence of Streptomyces gilvigriseus MUSC 26.</title>
        <authorList>
            <person name="Lee L.-H."/>
            <person name="Ser H.-L."/>
        </authorList>
    </citation>
    <scope>NUCLEOTIDE SEQUENCE [LARGE SCALE GENOMIC DNA]</scope>
    <source>
        <strain evidence="2 3">MUSC 26</strain>
    </source>
</reference>
<dbReference type="AlphaFoldDB" id="A0A1J7C511"/>
<dbReference type="InterPro" id="IPR010390">
    <property type="entry name" value="ABC-2_transporter-like"/>
</dbReference>
<feature type="transmembrane region" description="Helical" evidence="1">
    <location>
        <begin position="210"/>
        <end position="230"/>
    </location>
</feature>
<dbReference type="STRING" id="1428644.BIV57_15185"/>
<evidence type="ECO:0000313" key="3">
    <source>
        <dbReference type="Proteomes" id="UP000243342"/>
    </source>
</evidence>
<dbReference type="PANTHER" id="PTHR36833:SF1">
    <property type="entry name" value="INTEGRAL MEMBRANE TRANSPORT PROTEIN"/>
    <property type="match status" value="1"/>
</dbReference>
<dbReference type="Pfam" id="PF06182">
    <property type="entry name" value="ABC2_membrane_6"/>
    <property type="match status" value="1"/>
</dbReference>
<comment type="caution">
    <text evidence="2">The sequence shown here is derived from an EMBL/GenBank/DDBJ whole genome shotgun (WGS) entry which is preliminary data.</text>
</comment>
<feature type="transmembrane region" description="Helical" evidence="1">
    <location>
        <begin position="156"/>
        <end position="181"/>
    </location>
</feature>
<sequence length="275" mass="29711">MADIRAVRPLNPVSAYLAVAGMWARSALVYRLNFVLVVVVGLLVNGVEFIGIVFMFMNVPALGGYSLPEVALLYGASGTALGLCDLLFGSIEKIGSRIRDGSLDTFLVRPVRLYPQAAADQFALRRLNRLIQAGGVLVYGLVAADVHWTWGRALMIPVMLICGTAIFEGVFTLGAAFQFWAQDAAEVQNAFTYGGNYLTQYPPTVFAKEMVRGAVFVIPLAFVDWWPALYVLGKPDPLGLPAWTHFLSPVVAGAFCGIAALAWRAAVRGYRSTGS</sequence>
<proteinExistence type="predicted"/>
<dbReference type="EMBL" id="MLCF01000082">
    <property type="protein sequence ID" value="OIV36644.1"/>
    <property type="molecule type" value="Genomic_DNA"/>
</dbReference>
<keyword evidence="3" id="KW-1185">Reference proteome</keyword>
<evidence type="ECO:0000256" key="1">
    <source>
        <dbReference type="SAM" id="Phobius"/>
    </source>
</evidence>
<dbReference type="Proteomes" id="UP000243342">
    <property type="component" value="Unassembled WGS sequence"/>
</dbReference>
<feature type="transmembrane region" description="Helical" evidence="1">
    <location>
        <begin position="32"/>
        <end position="59"/>
    </location>
</feature>
<feature type="transmembrane region" description="Helical" evidence="1">
    <location>
        <begin position="242"/>
        <end position="263"/>
    </location>
</feature>
<keyword evidence="1" id="KW-0812">Transmembrane</keyword>
<evidence type="ECO:0000313" key="2">
    <source>
        <dbReference type="EMBL" id="OIV36644.1"/>
    </source>
</evidence>
<name>A0A1J7C511_9ACTN</name>
<organism evidence="2 3">
    <name type="scientific">Mangrovactinospora gilvigrisea</name>
    <dbReference type="NCBI Taxonomy" id="1428644"/>
    <lineage>
        <taxon>Bacteria</taxon>
        <taxon>Bacillati</taxon>
        <taxon>Actinomycetota</taxon>
        <taxon>Actinomycetes</taxon>
        <taxon>Kitasatosporales</taxon>
        <taxon>Streptomycetaceae</taxon>
        <taxon>Mangrovactinospora</taxon>
    </lineage>
</organism>
<dbReference type="PANTHER" id="PTHR36833">
    <property type="entry name" value="SLR0610 PROTEIN-RELATED"/>
    <property type="match status" value="1"/>
</dbReference>
<feature type="transmembrane region" description="Helical" evidence="1">
    <location>
        <begin position="130"/>
        <end position="150"/>
    </location>
</feature>
<gene>
    <name evidence="2" type="ORF">BIV57_15185</name>
</gene>
<keyword evidence="1" id="KW-1133">Transmembrane helix</keyword>
<protein>
    <submittedName>
        <fullName evidence="2">Transporter</fullName>
    </submittedName>
</protein>